<accession>A0ABX5ZAE3</accession>
<organism evidence="1 2">
    <name type="scientific">Dermacoccus abyssi</name>
    <dbReference type="NCBI Taxonomy" id="322596"/>
    <lineage>
        <taxon>Bacteria</taxon>
        <taxon>Bacillati</taxon>
        <taxon>Actinomycetota</taxon>
        <taxon>Actinomycetes</taxon>
        <taxon>Micrococcales</taxon>
        <taxon>Dermacoccaceae</taxon>
        <taxon>Dermacoccus</taxon>
    </lineage>
</organism>
<dbReference type="Proteomes" id="UP000323565">
    <property type="component" value="Chromosome"/>
</dbReference>
<keyword evidence="2" id="KW-1185">Reference proteome</keyword>
<name>A0ABX5ZAE3_9MICO</name>
<gene>
    <name evidence="1" type="ORF">FV141_03745</name>
</gene>
<sequence>MHGLLGRERQVDLAQVDEVDVERSVRSGLLGDLRADLVSDAAGANAADDDGKDGLGHEVVSWI</sequence>
<protein>
    <submittedName>
        <fullName evidence="1">Uncharacterized protein</fullName>
    </submittedName>
</protein>
<proteinExistence type="predicted"/>
<evidence type="ECO:0000313" key="2">
    <source>
        <dbReference type="Proteomes" id="UP000323565"/>
    </source>
</evidence>
<evidence type="ECO:0000313" key="1">
    <source>
        <dbReference type="EMBL" id="QEH92744.1"/>
    </source>
</evidence>
<reference evidence="1 2" key="1">
    <citation type="submission" date="2019-08" db="EMBL/GenBank/DDBJ databases">
        <title>Dermacoccus abyssi strain HZAU 226, whole genome Nanopore sequencing project.</title>
        <authorList>
            <person name="Guo A."/>
            <person name="Zhang X."/>
            <person name="Ruan Y."/>
            <person name="Liu W."/>
            <person name="Chen Q."/>
            <person name="Gu L."/>
        </authorList>
    </citation>
    <scope>NUCLEOTIDE SEQUENCE [LARGE SCALE GENOMIC DNA]</scope>
    <source>
        <strain evidence="1 2">HZAU 226</strain>
    </source>
</reference>
<dbReference type="EMBL" id="CP043031">
    <property type="protein sequence ID" value="QEH92744.1"/>
    <property type="molecule type" value="Genomic_DNA"/>
</dbReference>